<evidence type="ECO:0000313" key="2">
    <source>
        <dbReference type="EMBL" id="MRX63745.1"/>
    </source>
</evidence>
<feature type="domain" description="N-acetyltransferase" evidence="1">
    <location>
        <begin position="22"/>
        <end position="145"/>
    </location>
</feature>
<protein>
    <submittedName>
        <fullName evidence="2">GNAT family N-acetyltransferase</fullName>
    </submittedName>
</protein>
<dbReference type="Gene3D" id="3.40.630.30">
    <property type="match status" value="1"/>
</dbReference>
<evidence type="ECO:0000313" key="3">
    <source>
        <dbReference type="Proteomes" id="UP000443153"/>
    </source>
</evidence>
<dbReference type="OrthoDB" id="1037676at2"/>
<keyword evidence="2" id="KW-0808">Transferase</keyword>
<accession>A0A6I2MMQ8</accession>
<evidence type="ECO:0000259" key="1">
    <source>
        <dbReference type="Pfam" id="PF13302"/>
    </source>
</evidence>
<proteinExistence type="predicted"/>
<dbReference type="Pfam" id="PF13302">
    <property type="entry name" value="Acetyltransf_3"/>
    <property type="match status" value="1"/>
</dbReference>
<dbReference type="RefSeq" id="WP_154364891.1">
    <property type="nucleotide sequence ID" value="NZ_CANMYZ010000007.1"/>
</dbReference>
<dbReference type="InterPro" id="IPR000182">
    <property type="entry name" value="GNAT_dom"/>
</dbReference>
<comment type="caution">
    <text evidence="2">The sequence shown here is derived from an EMBL/GenBank/DDBJ whole genome shotgun (WGS) entry which is preliminary data.</text>
</comment>
<dbReference type="AlphaFoldDB" id="A0A6I2MMQ8"/>
<dbReference type="GO" id="GO:0016747">
    <property type="term" value="F:acyltransferase activity, transferring groups other than amino-acyl groups"/>
    <property type="evidence" value="ECO:0007669"/>
    <property type="project" value="InterPro"/>
</dbReference>
<reference evidence="2 3" key="1">
    <citation type="submission" date="2019-11" db="EMBL/GenBank/DDBJ databases">
        <title>Maribacter lutea sp. nov., a marine bacterium isolated from intertidal sand.</title>
        <authorList>
            <person name="Liu A."/>
        </authorList>
    </citation>
    <scope>NUCLEOTIDE SEQUENCE [LARGE SCALE GENOMIC DNA]</scope>
    <source>
        <strain evidence="2 3">RZ05</strain>
    </source>
</reference>
<dbReference type="InterPro" id="IPR016181">
    <property type="entry name" value="Acyl_CoA_acyltransferase"/>
</dbReference>
<organism evidence="2 3">
    <name type="scientific">Maribacter luteus</name>
    <dbReference type="NCBI Taxonomy" id="2594478"/>
    <lineage>
        <taxon>Bacteria</taxon>
        <taxon>Pseudomonadati</taxon>
        <taxon>Bacteroidota</taxon>
        <taxon>Flavobacteriia</taxon>
        <taxon>Flavobacteriales</taxon>
        <taxon>Flavobacteriaceae</taxon>
        <taxon>Maribacter</taxon>
    </lineage>
</organism>
<sequence>MVNSRKKIIDGLLPAKAYGCYFRLVEIEDAEFILSLRNNEKLSKHINPTSTDIEEQIKWIKEYKIREEKGEDFYVICMKDDKKTKLGLNRIYNVTKDTFEFGSWLYSPDAGSNVAVLGELFTKALAFEHLDCKICKMSTMKENKRVLWYCKSYNPKFTDEDELSFYFESDYENFKAHRSKYLKLFQMEE</sequence>
<gene>
    <name evidence="2" type="ORF">GJ691_06150</name>
</gene>
<name>A0A6I2MMQ8_9FLAO</name>
<dbReference type="SUPFAM" id="SSF55729">
    <property type="entry name" value="Acyl-CoA N-acyltransferases (Nat)"/>
    <property type="match status" value="1"/>
</dbReference>
<dbReference type="EMBL" id="WKJH01000003">
    <property type="protein sequence ID" value="MRX63745.1"/>
    <property type="molecule type" value="Genomic_DNA"/>
</dbReference>
<keyword evidence="3" id="KW-1185">Reference proteome</keyword>
<dbReference type="Proteomes" id="UP000443153">
    <property type="component" value="Unassembled WGS sequence"/>
</dbReference>